<feature type="transmembrane region" description="Helical" evidence="8">
    <location>
        <begin position="587"/>
        <end position="608"/>
    </location>
</feature>
<dbReference type="GO" id="GO:0015233">
    <property type="term" value="F:pantothenate transmembrane transporter activity"/>
    <property type="evidence" value="ECO:0007669"/>
    <property type="project" value="TreeGrafter"/>
</dbReference>
<dbReference type="Gene3D" id="1.20.1730.10">
    <property type="entry name" value="Sodium/glucose cotransporter"/>
    <property type="match status" value="1"/>
</dbReference>
<organism evidence="9 10">
    <name type="scientific">Stieleria marina</name>
    <dbReference type="NCBI Taxonomy" id="1930275"/>
    <lineage>
        <taxon>Bacteria</taxon>
        <taxon>Pseudomonadati</taxon>
        <taxon>Planctomycetota</taxon>
        <taxon>Planctomycetia</taxon>
        <taxon>Pirellulales</taxon>
        <taxon>Pirellulaceae</taxon>
        <taxon>Stieleria</taxon>
    </lineage>
</organism>
<comment type="similarity">
    <text evidence="2 7">Belongs to the sodium:solute symporter (SSF) (TC 2.A.21) family.</text>
</comment>
<dbReference type="GO" id="GO:0005886">
    <property type="term" value="C:plasma membrane"/>
    <property type="evidence" value="ECO:0007669"/>
    <property type="project" value="TreeGrafter"/>
</dbReference>
<evidence type="ECO:0000256" key="7">
    <source>
        <dbReference type="RuleBase" id="RU362091"/>
    </source>
</evidence>
<feature type="transmembrane region" description="Helical" evidence="8">
    <location>
        <begin position="125"/>
        <end position="144"/>
    </location>
</feature>
<dbReference type="PROSITE" id="PS50283">
    <property type="entry name" value="NA_SOLUT_SYMP_3"/>
    <property type="match status" value="1"/>
</dbReference>
<name>A0A517P1L1_9BACT</name>
<evidence type="ECO:0000256" key="5">
    <source>
        <dbReference type="ARBA" id="ARBA00022989"/>
    </source>
</evidence>
<keyword evidence="10" id="KW-1185">Reference proteome</keyword>
<accession>A0A517P1L1</accession>
<feature type="transmembrane region" description="Helical" evidence="8">
    <location>
        <begin position="357"/>
        <end position="376"/>
    </location>
</feature>
<keyword evidence="3" id="KW-0813">Transport</keyword>
<dbReference type="Proteomes" id="UP000319817">
    <property type="component" value="Chromosome"/>
</dbReference>
<sequence length="620" mass="67231">MNNASSGALIAFAIYTIAVFGIAVLSNRFAKGKEFAGEYFLGSRSFGVWAFALTFAATNASGGTFVGFPALIYTHGWTLALWIAGFMIMPLVSMAMIGKRLNQIARKTDAITIPEVLRHRFASPAVGLTATGFLVFFMFFYLAAQFKAGGKILSTLLSDDPFFRRCSTGLGHLIIDVPWVGQADPDYLLCLLVFSVAVIVYVVYGGFRAVVWTDVMQGIVMFAGVLIMLAMSLYQVGGLSNATRQLAKMTPPENGTAVLVIDRDAASDQLFNKAAWIKQDGQAYRLAAHGLIAAGSRRSEPIAILKITTPEEIERISTTDSLATVRLESITTQPYAYGAGKAGVYISNPGPDTKSEIGFLAIGTAFSFFVFWPFAATGQPSNMLRLMSFKDTRTLRYSVMTVAIYYSVIYFCLVIVFCCARVLMPGMEVDPDRTMPDLATHLATNAGTPWLSGLLVAAPFAAVMSSVDSLLLMMSSSVVRDIYHGHINPKATDNRIRRLSYLVTVVAGLFTVLAVLNPPTYLQDVIVFATAGLAACFLVPMVLALYWKGMTSGGVIAGMVAGTLMHVILTSWGYAAEGKFRAYEFLTLSPFIWDLGASAIAAVVVAKCQTPDEDLRRRFF</sequence>
<evidence type="ECO:0000256" key="8">
    <source>
        <dbReference type="SAM" id="Phobius"/>
    </source>
</evidence>
<keyword evidence="4 8" id="KW-0812">Transmembrane</keyword>
<protein>
    <submittedName>
        <fullName evidence="9">Sodium/pantothenate symporter</fullName>
    </submittedName>
</protein>
<feature type="transmembrane region" description="Helical" evidence="8">
    <location>
        <begin position="454"/>
        <end position="479"/>
    </location>
</feature>
<evidence type="ECO:0000256" key="4">
    <source>
        <dbReference type="ARBA" id="ARBA00022692"/>
    </source>
</evidence>
<evidence type="ECO:0000256" key="6">
    <source>
        <dbReference type="ARBA" id="ARBA00023136"/>
    </source>
</evidence>
<dbReference type="EMBL" id="CP036526">
    <property type="protein sequence ID" value="QDT13262.1"/>
    <property type="molecule type" value="Genomic_DNA"/>
</dbReference>
<dbReference type="InterPro" id="IPR001734">
    <property type="entry name" value="Na/solute_symporter"/>
</dbReference>
<evidence type="ECO:0000256" key="3">
    <source>
        <dbReference type="ARBA" id="ARBA00022448"/>
    </source>
</evidence>
<feature type="transmembrane region" description="Helical" evidence="8">
    <location>
        <begin position="554"/>
        <end position="575"/>
    </location>
</feature>
<feature type="transmembrane region" description="Helical" evidence="8">
    <location>
        <begin position="79"/>
        <end position="97"/>
    </location>
</feature>
<feature type="transmembrane region" description="Helical" evidence="8">
    <location>
        <begin position="6"/>
        <end position="25"/>
    </location>
</feature>
<evidence type="ECO:0000313" key="10">
    <source>
        <dbReference type="Proteomes" id="UP000319817"/>
    </source>
</evidence>
<feature type="transmembrane region" description="Helical" evidence="8">
    <location>
        <begin position="186"/>
        <end position="207"/>
    </location>
</feature>
<keyword evidence="5 8" id="KW-1133">Transmembrane helix</keyword>
<evidence type="ECO:0000256" key="2">
    <source>
        <dbReference type="ARBA" id="ARBA00006434"/>
    </source>
</evidence>
<proteinExistence type="inferred from homology"/>
<feature type="transmembrane region" description="Helical" evidence="8">
    <location>
        <begin position="525"/>
        <end position="547"/>
    </location>
</feature>
<dbReference type="InterPro" id="IPR038377">
    <property type="entry name" value="Na/Glc_symporter_sf"/>
</dbReference>
<dbReference type="AlphaFoldDB" id="A0A517P1L1"/>
<feature type="transmembrane region" description="Helical" evidence="8">
    <location>
        <begin position="46"/>
        <end position="73"/>
    </location>
</feature>
<comment type="subcellular location">
    <subcellularLocation>
        <location evidence="1">Membrane</location>
        <topology evidence="1">Multi-pass membrane protein</topology>
    </subcellularLocation>
</comment>
<evidence type="ECO:0000313" key="9">
    <source>
        <dbReference type="EMBL" id="QDT13262.1"/>
    </source>
</evidence>
<dbReference type="Pfam" id="PF00474">
    <property type="entry name" value="SSF"/>
    <property type="match status" value="3"/>
</dbReference>
<reference evidence="9 10" key="1">
    <citation type="submission" date="2019-02" db="EMBL/GenBank/DDBJ databases">
        <title>Deep-cultivation of Planctomycetes and their phenomic and genomic characterization uncovers novel biology.</title>
        <authorList>
            <person name="Wiegand S."/>
            <person name="Jogler M."/>
            <person name="Boedeker C."/>
            <person name="Pinto D."/>
            <person name="Vollmers J."/>
            <person name="Rivas-Marin E."/>
            <person name="Kohn T."/>
            <person name="Peeters S.H."/>
            <person name="Heuer A."/>
            <person name="Rast P."/>
            <person name="Oberbeckmann S."/>
            <person name="Bunk B."/>
            <person name="Jeske O."/>
            <person name="Meyerdierks A."/>
            <person name="Storesund J.E."/>
            <person name="Kallscheuer N."/>
            <person name="Luecker S."/>
            <person name="Lage O.M."/>
            <person name="Pohl T."/>
            <person name="Merkel B.J."/>
            <person name="Hornburger P."/>
            <person name="Mueller R.-W."/>
            <person name="Bruemmer F."/>
            <person name="Labrenz M."/>
            <person name="Spormann A.M."/>
            <person name="Op den Camp H."/>
            <person name="Overmann J."/>
            <person name="Amann R."/>
            <person name="Jetten M.S.M."/>
            <person name="Mascher T."/>
            <person name="Medema M.H."/>
            <person name="Devos D.P."/>
            <person name="Kaster A.-K."/>
            <person name="Ovreas L."/>
            <person name="Rohde M."/>
            <person name="Galperin M.Y."/>
            <person name="Jogler C."/>
        </authorList>
    </citation>
    <scope>NUCLEOTIDE SEQUENCE [LARGE SCALE GENOMIC DNA]</scope>
    <source>
        <strain evidence="9 10">K23_9</strain>
    </source>
</reference>
<feature type="transmembrane region" description="Helical" evidence="8">
    <location>
        <begin position="219"/>
        <end position="237"/>
    </location>
</feature>
<dbReference type="PANTHER" id="PTHR48086:SF4">
    <property type="entry name" value="SODIUM_PANTOTHENATE SYMPORTER"/>
    <property type="match status" value="1"/>
</dbReference>
<feature type="transmembrane region" description="Helical" evidence="8">
    <location>
        <begin position="499"/>
        <end position="519"/>
    </location>
</feature>
<dbReference type="PANTHER" id="PTHR48086">
    <property type="entry name" value="SODIUM/PROLINE SYMPORTER-RELATED"/>
    <property type="match status" value="1"/>
</dbReference>
<keyword evidence="6 8" id="KW-0472">Membrane</keyword>
<dbReference type="InterPro" id="IPR050277">
    <property type="entry name" value="Sodium:Solute_Symporter"/>
</dbReference>
<dbReference type="RefSeq" id="WP_145421025.1">
    <property type="nucleotide sequence ID" value="NZ_CP036526.1"/>
</dbReference>
<evidence type="ECO:0000256" key="1">
    <source>
        <dbReference type="ARBA" id="ARBA00004141"/>
    </source>
</evidence>
<gene>
    <name evidence="9" type="primary">panF</name>
    <name evidence="9" type="ORF">K239x_52800</name>
</gene>
<feature type="transmembrane region" description="Helical" evidence="8">
    <location>
        <begin position="397"/>
        <end position="423"/>
    </location>
</feature>
<dbReference type="OrthoDB" id="9810181at2"/>